<dbReference type="PANTHER" id="PTHR37828:SF1">
    <property type="entry name" value="YCII-RELATED DOMAIN-CONTAINING PROTEIN"/>
    <property type="match status" value="1"/>
</dbReference>
<dbReference type="SUPFAM" id="SSF54909">
    <property type="entry name" value="Dimeric alpha+beta barrel"/>
    <property type="match status" value="1"/>
</dbReference>
<dbReference type="InterPro" id="IPR011008">
    <property type="entry name" value="Dimeric_a/b-barrel"/>
</dbReference>
<dbReference type="Gene3D" id="3.30.70.1060">
    <property type="entry name" value="Dimeric alpha+beta barrel"/>
    <property type="match status" value="1"/>
</dbReference>
<evidence type="ECO:0000259" key="2">
    <source>
        <dbReference type="Pfam" id="PF03795"/>
    </source>
</evidence>
<dbReference type="PANTHER" id="PTHR37828">
    <property type="entry name" value="GSR2449 PROTEIN"/>
    <property type="match status" value="1"/>
</dbReference>
<reference evidence="3 4" key="1">
    <citation type="submission" date="2010-12" db="EMBL/GenBank/DDBJ databases">
        <title>The Genome Sequence of Neisseria mucosa strain C102.</title>
        <authorList>
            <consortium name="The Broad Institute Genome Sequencing Platform"/>
            <person name="Earl A."/>
            <person name="Ward D."/>
            <person name="Feldgarden M."/>
            <person name="Gevers D."/>
            <person name="Sibley C.D."/>
            <person name="Field T.R."/>
            <person name="Grinwis M."/>
            <person name="Eshaghurshan C.S."/>
            <person name="Surette M."/>
            <person name="Young S.K."/>
            <person name="Zeng Q."/>
            <person name="Gargeya S."/>
            <person name="Fitzgerald M."/>
            <person name="Haas B."/>
            <person name="Abouelleil A."/>
            <person name="Alvarado L."/>
            <person name="Arachchi H.M."/>
            <person name="Berlin A."/>
            <person name="Brown A."/>
            <person name="Chapman S.B."/>
            <person name="Chen Z."/>
            <person name="Dunbar C."/>
            <person name="Freedman E."/>
            <person name="Gearin G."/>
            <person name="Gellesch M."/>
            <person name="Goldberg J."/>
            <person name="Griggs A."/>
            <person name="Gujja S."/>
            <person name="Heilman E."/>
            <person name="Heiman D."/>
            <person name="Howarth C."/>
            <person name="Larson L."/>
            <person name="Lui A."/>
            <person name="MacDonald P.J.P."/>
            <person name="Mehta T."/>
            <person name="Montmayeur A."/>
            <person name="Murphy C."/>
            <person name="Neiman D."/>
            <person name="Pearson M."/>
            <person name="Priest M."/>
            <person name="Roberts A."/>
            <person name="Saif S."/>
            <person name="Shea T."/>
            <person name="Shenoy N."/>
            <person name="Sisk P."/>
            <person name="Stolte C."/>
            <person name="Sykes S."/>
            <person name="White J."/>
            <person name="Yandava C."/>
            <person name="Nusbaum C."/>
            <person name="Birren B."/>
        </authorList>
    </citation>
    <scope>NUCLEOTIDE SEQUENCE [LARGE SCALE GENOMIC DNA]</scope>
    <source>
        <strain evidence="3 4">C102</strain>
    </source>
</reference>
<dbReference type="Proteomes" id="UP000003612">
    <property type="component" value="Unassembled WGS sequence"/>
</dbReference>
<accession>A0ABN0CBA9</accession>
<proteinExistence type="inferred from homology"/>
<comment type="similarity">
    <text evidence="1">Belongs to the YciI family.</text>
</comment>
<dbReference type="EMBL" id="ACRG01000009">
    <property type="protein sequence ID" value="EFV80541.1"/>
    <property type="molecule type" value="Genomic_DNA"/>
</dbReference>
<feature type="domain" description="YCII-related" evidence="2">
    <location>
        <begin position="1"/>
        <end position="81"/>
    </location>
</feature>
<evidence type="ECO:0000313" key="3">
    <source>
        <dbReference type="EMBL" id="EFV80541.1"/>
    </source>
</evidence>
<protein>
    <submittedName>
        <fullName evidence="3">GTP cyclohydrolase II</fullName>
    </submittedName>
</protein>
<name>A0ABN0CBA9_NEIMU</name>
<dbReference type="RefSeq" id="WP_003748157.1">
    <property type="nucleotide sequence ID" value="NZ_GL635794.1"/>
</dbReference>
<comment type="caution">
    <text evidence="3">The sequence shown here is derived from an EMBL/GenBank/DDBJ whole genome shotgun (WGS) entry which is preliminary data.</text>
</comment>
<organism evidence="3 4">
    <name type="scientific">Neisseria mucosa C102</name>
    <dbReference type="NCBI Taxonomy" id="435832"/>
    <lineage>
        <taxon>Bacteria</taxon>
        <taxon>Pseudomonadati</taxon>
        <taxon>Pseudomonadota</taxon>
        <taxon>Betaproteobacteria</taxon>
        <taxon>Neisseriales</taxon>
        <taxon>Neisseriaceae</taxon>
        <taxon>Neisseria</taxon>
    </lineage>
</organism>
<dbReference type="InterPro" id="IPR005545">
    <property type="entry name" value="YCII"/>
</dbReference>
<sequence>MFIVSLEYIKDLAAVETYLAEHIAYLERYYQAGIFVMSGRKQPRTGGVILMKASGREQVEKLIAEDPFHREGVAKYTITEFIPTKVAEGLENYLETI</sequence>
<evidence type="ECO:0000256" key="1">
    <source>
        <dbReference type="ARBA" id="ARBA00007689"/>
    </source>
</evidence>
<evidence type="ECO:0000313" key="4">
    <source>
        <dbReference type="Proteomes" id="UP000003612"/>
    </source>
</evidence>
<gene>
    <name evidence="3" type="ORF">HMPREF0604_01356</name>
</gene>
<keyword evidence="4" id="KW-1185">Reference proteome</keyword>
<dbReference type="Pfam" id="PF03795">
    <property type="entry name" value="YCII"/>
    <property type="match status" value="1"/>
</dbReference>